<evidence type="ECO:0000313" key="2">
    <source>
        <dbReference type="Proteomes" id="UP000324974"/>
    </source>
</evidence>
<protein>
    <submittedName>
        <fullName evidence="1">Uncharacterized protein</fullName>
    </submittedName>
</protein>
<accession>A0A5C1AP50</accession>
<gene>
    <name evidence="1" type="ORF">PX52LOC_08069</name>
</gene>
<evidence type="ECO:0000313" key="1">
    <source>
        <dbReference type="EMBL" id="QEL20941.1"/>
    </source>
</evidence>
<organism evidence="1 2">
    <name type="scientific">Limnoglobus roseus</name>
    <dbReference type="NCBI Taxonomy" id="2598579"/>
    <lineage>
        <taxon>Bacteria</taxon>
        <taxon>Pseudomonadati</taxon>
        <taxon>Planctomycetota</taxon>
        <taxon>Planctomycetia</taxon>
        <taxon>Gemmatales</taxon>
        <taxon>Gemmataceae</taxon>
        <taxon>Limnoglobus</taxon>
    </lineage>
</organism>
<dbReference type="AlphaFoldDB" id="A0A5C1AP50"/>
<dbReference type="RefSeq" id="WP_149115184.1">
    <property type="nucleotide sequence ID" value="NZ_CP042425.1"/>
</dbReference>
<keyword evidence="2" id="KW-1185">Reference proteome</keyword>
<sequence>MRSLFAALICFALVFYAACEFASLLRDYDRQREEQRSLLELHDWGVRSQAAAIRSEADYERMP</sequence>
<dbReference type="KEGG" id="lrs:PX52LOC_08069"/>
<dbReference type="Proteomes" id="UP000324974">
    <property type="component" value="Chromosome"/>
</dbReference>
<proteinExistence type="predicted"/>
<dbReference type="EMBL" id="CP042425">
    <property type="protein sequence ID" value="QEL20941.1"/>
    <property type="molecule type" value="Genomic_DNA"/>
</dbReference>
<reference evidence="2" key="1">
    <citation type="submission" date="2019-08" db="EMBL/GenBank/DDBJ databases">
        <title>Limnoglobus roseus gen. nov., sp. nov., a novel freshwater planctomycete with a giant genome from the family Gemmataceae.</title>
        <authorList>
            <person name="Kulichevskaya I.S."/>
            <person name="Naumoff D.G."/>
            <person name="Miroshnikov K."/>
            <person name="Ivanova A."/>
            <person name="Philippov D.A."/>
            <person name="Hakobyan A."/>
            <person name="Rijpstra I.C."/>
            <person name="Sinninghe Damste J.S."/>
            <person name="Liesack W."/>
            <person name="Dedysh S.N."/>
        </authorList>
    </citation>
    <scope>NUCLEOTIDE SEQUENCE [LARGE SCALE GENOMIC DNA]</scope>
    <source>
        <strain evidence="2">PX52</strain>
    </source>
</reference>
<name>A0A5C1AP50_9BACT</name>